<keyword evidence="8 13" id="KW-0560">Oxidoreductase</keyword>
<keyword evidence="16" id="KW-1185">Reference proteome</keyword>
<dbReference type="InterPro" id="IPR017972">
    <property type="entry name" value="Cyt_P450_CS"/>
</dbReference>
<sequence>MEIPTDVQPHYVLFFFFCLAFLVAVSVKKSRKSSQNSQLPTSPPALPVIGHLHLLSSTLHISFKNLASRYGPFMLIRAGGVTQYVVSNGATAKQVFKTHDINFAARPEFGSADYQIYKDTLFSTLNYSKYWIFLKKICMMEILSAQQISRFSDVRKEERMRLLQVFSKKSEDGEACDVGVELMAMTNNLISRMTMSTRCSGDASDGAQIREVAKGITLLSGLLSLGEAFSLLKKYDLFGAGRKVKALLLRFDALMDGIILKHEEENRRERKDMMDILLRISEDPTAEVKLTKMGIKGLFLDLFLGGTDTTSVAIQWAMAELLNHPSALKKLQNEIDTVVGLSRLVDESDVQNLPYLQAVVKETLRLHPSLPLVFRKCREHCEINGYPIAKNSRIVVNLYAINRDPEAWENAAEFVPERFLVNTIDAIAHDDPEDMKGQNFSYVPFGGGRRGCPGAALATTVLHLTLAALVQCFDWKIQGAEKVNMEEGAGFSAAMAHPLVCYPVMRVNPSEVLSVID</sequence>
<evidence type="ECO:0000313" key="16">
    <source>
        <dbReference type="Proteomes" id="UP001289374"/>
    </source>
</evidence>
<evidence type="ECO:0000256" key="6">
    <source>
        <dbReference type="ARBA" id="ARBA00022723"/>
    </source>
</evidence>
<dbReference type="Proteomes" id="UP001289374">
    <property type="component" value="Unassembled WGS sequence"/>
</dbReference>
<dbReference type="EMBL" id="JACGWL010000004">
    <property type="protein sequence ID" value="KAK4404922.1"/>
    <property type="molecule type" value="Genomic_DNA"/>
</dbReference>
<dbReference type="PANTHER" id="PTHR47944:SF17">
    <property type="entry name" value="3,9-DIHYDROXYPTEROCARPAN 6A-MONOOXYGENASE"/>
    <property type="match status" value="1"/>
</dbReference>
<dbReference type="PANTHER" id="PTHR47944">
    <property type="entry name" value="CYTOCHROME P450 98A9"/>
    <property type="match status" value="1"/>
</dbReference>
<protein>
    <submittedName>
        <fullName evidence="15">3,9-dihydroxypterocarpan 6A-monooxygenase</fullName>
    </submittedName>
</protein>
<dbReference type="Pfam" id="PF00067">
    <property type="entry name" value="p450"/>
    <property type="match status" value="1"/>
</dbReference>
<reference evidence="15" key="2">
    <citation type="journal article" date="2024" name="Plant">
        <title>Genomic evolution and insights into agronomic trait innovations of Sesamum species.</title>
        <authorList>
            <person name="Miao H."/>
            <person name="Wang L."/>
            <person name="Qu L."/>
            <person name="Liu H."/>
            <person name="Sun Y."/>
            <person name="Le M."/>
            <person name="Wang Q."/>
            <person name="Wei S."/>
            <person name="Zheng Y."/>
            <person name="Lin W."/>
            <person name="Duan Y."/>
            <person name="Cao H."/>
            <person name="Xiong S."/>
            <person name="Wang X."/>
            <person name="Wei L."/>
            <person name="Li C."/>
            <person name="Ma Q."/>
            <person name="Ju M."/>
            <person name="Zhao R."/>
            <person name="Li G."/>
            <person name="Mu C."/>
            <person name="Tian Q."/>
            <person name="Mei H."/>
            <person name="Zhang T."/>
            <person name="Gao T."/>
            <person name="Zhang H."/>
        </authorList>
    </citation>
    <scope>NUCLEOTIDE SEQUENCE</scope>
    <source>
        <strain evidence="15">K16</strain>
    </source>
</reference>
<dbReference type="SUPFAM" id="SSF48264">
    <property type="entry name" value="Cytochrome P450"/>
    <property type="match status" value="1"/>
</dbReference>
<comment type="cofactor">
    <cofactor evidence="1 12">
        <name>heme</name>
        <dbReference type="ChEBI" id="CHEBI:30413"/>
    </cofactor>
</comment>
<dbReference type="GO" id="GO:0020037">
    <property type="term" value="F:heme binding"/>
    <property type="evidence" value="ECO:0007669"/>
    <property type="project" value="InterPro"/>
</dbReference>
<evidence type="ECO:0000256" key="5">
    <source>
        <dbReference type="ARBA" id="ARBA00022692"/>
    </source>
</evidence>
<dbReference type="GO" id="GO:0016705">
    <property type="term" value="F:oxidoreductase activity, acting on paired donors, with incorporation or reduction of molecular oxygen"/>
    <property type="evidence" value="ECO:0007669"/>
    <property type="project" value="InterPro"/>
</dbReference>
<dbReference type="AlphaFoldDB" id="A0AAE1X4Z7"/>
<evidence type="ECO:0000256" key="13">
    <source>
        <dbReference type="RuleBase" id="RU000461"/>
    </source>
</evidence>
<dbReference type="GO" id="GO:0005506">
    <property type="term" value="F:iron ion binding"/>
    <property type="evidence" value="ECO:0007669"/>
    <property type="project" value="InterPro"/>
</dbReference>
<evidence type="ECO:0000256" key="4">
    <source>
        <dbReference type="ARBA" id="ARBA00022617"/>
    </source>
</evidence>
<comment type="subcellular location">
    <subcellularLocation>
        <location evidence="2">Membrane</location>
        <topology evidence="2">Single-pass membrane protein</topology>
    </subcellularLocation>
</comment>
<feature type="transmembrane region" description="Helical" evidence="14">
    <location>
        <begin position="12"/>
        <end position="27"/>
    </location>
</feature>
<evidence type="ECO:0000313" key="15">
    <source>
        <dbReference type="EMBL" id="KAK4404922.1"/>
    </source>
</evidence>
<evidence type="ECO:0000256" key="8">
    <source>
        <dbReference type="ARBA" id="ARBA00023002"/>
    </source>
</evidence>
<dbReference type="PRINTS" id="PR00385">
    <property type="entry name" value="P450"/>
</dbReference>
<gene>
    <name evidence="15" type="ORF">Sango_0860800</name>
</gene>
<dbReference type="InterPro" id="IPR002401">
    <property type="entry name" value="Cyt_P450_E_grp-I"/>
</dbReference>
<name>A0AAE1X4Z7_9LAMI</name>
<dbReference type="FunFam" id="1.10.630.10:FF:000126">
    <property type="entry name" value="Predicted protein"/>
    <property type="match status" value="1"/>
</dbReference>
<dbReference type="InterPro" id="IPR036396">
    <property type="entry name" value="Cyt_P450_sf"/>
</dbReference>
<evidence type="ECO:0000256" key="3">
    <source>
        <dbReference type="ARBA" id="ARBA00010617"/>
    </source>
</evidence>
<evidence type="ECO:0000256" key="10">
    <source>
        <dbReference type="ARBA" id="ARBA00023033"/>
    </source>
</evidence>
<organism evidence="15 16">
    <name type="scientific">Sesamum angolense</name>
    <dbReference type="NCBI Taxonomy" id="2727404"/>
    <lineage>
        <taxon>Eukaryota</taxon>
        <taxon>Viridiplantae</taxon>
        <taxon>Streptophyta</taxon>
        <taxon>Embryophyta</taxon>
        <taxon>Tracheophyta</taxon>
        <taxon>Spermatophyta</taxon>
        <taxon>Magnoliopsida</taxon>
        <taxon>eudicotyledons</taxon>
        <taxon>Gunneridae</taxon>
        <taxon>Pentapetalae</taxon>
        <taxon>asterids</taxon>
        <taxon>lamiids</taxon>
        <taxon>Lamiales</taxon>
        <taxon>Pedaliaceae</taxon>
        <taxon>Sesamum</taxon>
    </lineage>
</organism>
<keyword evidence="11 14" id="KW-0472">Membrane</keyword>
<keyword evidence="7 14" id="KW-1133">Transmembrane helix</keyword>
<dbReference type="GO" id="GO:0004497">
    <property type="term" value="F:monooxygenase activity"/>
    <property type="evidence" value="ECO:0007669"/>
    <property type="project" value="UniProtKB-KW"/>
</dbReference>
<dbReference type="PROSITE" id="PS00086">
    <property type="entry name" value="CYTOCHROME_P450"/>
    <property type="match status" value="1"/>
</dbReference>
<evidence type="ECO:0000256" key="1">
    <source>
        <dbReference type="ARBA" id="ARBA00001971"/>
    </source>
</evidence>
<comment type="similarity">
    <text evidence="3 13">Belongs to the cytochrome P450 family.</text>
</comment>
<keyword evidence="10 13" id="KW-0503">Monooxygenase</keyword>
<accession>A0AAE1X4Z7</accession>
<dbReference type="GO" id="GO:0016020">
    <property type="term" value="C:membrane"/>
    <property type="evidence" value="ECO:0007669"/>
    <property type="project" value="UniProtKB-SubCell"/>
</dbReference>
<proteinExistence type="inferred from homology"/>
<dbReference type="PRINTS" id="PR00463">
    <property type="entry name" value="EP450I"/>
</dbReference>
<feature type="binding site" description="axial binding residue" evidence="12">
    <location>
        <position position="452"/>
    </location>
    <ligand>
        <name>heme</name>
        <dbReference type="ChEBI" id="CHEBI:30413"/>
    </ligand>
    <ligandPart>
        <name>Fe</name>
        <dbReference type="ChEBI" id="CHEBI:18248"/>
    </ligandPart>
</feature>
<evidence type="ECO:0000256" key="9">
    <source>
        <dbReference type="ARBA" id="ARBA00023004"/>
    </source>
</evidence>
<keyword evidence="4 12" id="KW-0349">Heme</keyword>
<evidence type="ECO:0000256" key="12">
    <source>
        <dbReference type="PIRSR" id="PIRSR602401-1"/>
    </source>
</evidence>
<evidence type="ECO:0000256" key="14">
    <source>
        <dbReference type="SAM" id="Phobius"/>
    </source>
</evidence>
<dbReference type="InterPro" id="IPR001128">
    <property type="entry name" value="Cyt_P450"/>
</dbReference>
<keyword evidence="9 12" id="KW-0408">Iron</keyword>
<reference evidence="15" key="1">
    <citation type="submission" date="2020-06" db="EMBL/GenBank/DDBJ databases">
        <authorList>
            <person name="Li T."/>
            <person name="Hu X."/>
            <person name="Zhang T."/>
            <person name="Song X."/>
            <person name="Zhang H."/>
            <person name="Dai N."/>
            <person name="Sheng W."/>
            <person name="Hou X."/>
            <person name="Wei L."/>
        </authorList>
    </citation>
    <scope>NUCLEOTIDE SEQUENCE</scope>
    <source>
        <strain evidence="15">K16</strain>
        <tissue evidence="15">Leaf</tissue>
    </source>
</reference>
<keyword evidence="6 12" id="KW-0479">Metal-binding</keyword>
<comment type="caution">
    <text evidence="15">The sequence shown here is derived from an EMBL/GenBank/DDBJ whole genome shotgun (WGS) entry which is preliminary data.</text>
</comment>
<evidence type="ECO:0000256" key="2">
    <source>
        <dbReference type="ARBA" id="ARBA00004167"/>
    </source>
</evidence>
<evidence type="ECO:0000256" key="7">
    <source>
        <dbReference type="ARBA" id="ARBA00022989"/>
    </source>
</evidence>
<dbReference type="Gene3D" id="1.10.630.10">
    <property type="entry name" value="Cytochrome P450"/>
    <property type="match status" value="1"/>
</dbReference>
<keyword evidence="5 14" id="KW-0812">Transmembrane</keyword>
<evidence type="ECO:0000256" key="11">
    <source>
        <dbReference type="ARBA" id="ARBA00023136"/>
    </source>
</evidence>